<name>A0A2P2PAM6_RHIMU</name>
<dbReference type="AlphaFoldDB" id="A0A2P2PAM6"/>
<dbReference type="EMBL" id="GGEC01071318">
    <property type="protein sequence ID" value="MBX51802.1"/>
    <property type="molecule type" value="Transcribed_RNA"/>
</dbReference>
<proteinExistence type="predicted"/>
<protein>
    <submittedName>
        <fullName evidence="1">Uncharacterized protein</fullName>
    </submittedName>
</protein>
<reference evidence="1" key="1">
    <citation type="submission" date="2018-02" db="EMBL/GenBank/DDBJ databases">
        <title>Rhizophora mucronata_Transcriptome.</title>
        <authorList>
            <person name="Meera S.P."/>
            <person name="Sreeshan A."/>
            <person name="Augustine A."/>
        </authorList>
    </citation>
    <scope>NUCLEOTIDE SEQUENCE</scope>
    <source>
        <tissue evidence="1">Leaf</tissue>
    </source>
</reference>
<accession>A0A2P2PAM6</accession>
<evidence type="ECO:0000313" key="1">
    <source>
        <dbReference type="EMBL" id="MBX51802.1"/>
    </source>
</evidence>
<sequence>MNRWVIVTKGRGLVVGGRRYKQPLSLRYLALPQEHITHLELEYLTNDIML</sequence>
<organism evidence="1">
    <name type="scientific">Rhizophora mucronata</name>
    <name type="common">Asiatic mangrove</name>
    <dbReference type="NCBI Taxonomy" id="61149"/>
    <lineage>
        <taxon>Eukaryota</taxon>
        <taxon>Viridiplantae</taxon>
        <taxon>Streptophyta</taxon>
        <taxon>Embryophyta</taxon>
        <taxon>Tracheophyta</taxon>
        <taxon>Spermatophyta</taxon>
        <taxon>Magnoliopsida</taxon>
        <taxon>eudicotyledons</taxon>
        <taxon>Gunneridae</taxon>
        <taxon>Pentapetalae</taxon>
        <taxon>rosids</taxon>
        <taxon>fabids</taxon>
        <taxon>Malpighiales</taxon>
        <taxon>Rhizophoraceae</taxon>
        <taxon>Rhizophora</taxon>
    </lineage>
</organism>